<organism evidence="5 6">
    <name type="scientific">Lonchura striata</name>
    <name type="common">white-rumped munia</name>
    <dbReference type="NCBI Taxonomy" id="40157"/>
    <lineage>
        <taxon>Eukaryota</taxon>
        <taxon>Metazoa</taxon>
        <taxon>Chordata</taxon>
        <taxon>Craniata</taxon>
        <taxon>Vertebrata</taxon>
        <taxon>Euteleostomi</taxon>
        <taxon>Archelosauria</taxon>
        <taxon>Archosauria</taxon>
        <taxon>Dinosauria</taxon>
        <taxon>Saurischia</taxon>
        <taxon>Theropoda</taxon>
        <taxon>Coelurosauria</taxon>
        <taxon>Aves</taxon>
        <taxon>Neognathae</taxon>
        <taxon>Neoaves</taxon>
        <taxon>Telluraves</taxon>
        <taxon>Australaves</taxon>
        <taxon>Passeriformes</taxon>
        <taxon>Passeroidea</taxon>
        <taxon>Estrildidae</taxon>
        <taxon>Estrildinae</taxon>
        <taxon>Lonchura</taxon>
    </lineage>
</organism>
<dbReference type="PROSITE" id="PS50878">
    <property type="entry name" value="RT_POL"/>
    <property type="match status" value="1"/>
</dbReference>
<dbReference type="Gene3D" id="3.30.70.270">
    <property type="match status" value="2"/>
</dbReference>
<dbReference type="GO" id="GO:0004523">
    <property type="term" value="F:RNA-DNA hybrid ribonuclease activity"/>
    <property type="evidence" value="ECO:0007669"/>
    <property type="project" value="UniProtKB-EC"/>
</dbReference>
<reference evidence="5 6" key="1">
    <citation type="submission" date="2017-05" db="EMBL/GenBank/DDBJ databases">
        <title>Genome of assembly of the Bengalese finch, Lonchura striata domestica.</title>
        <authorList>
            <person name="Colquitt B.M."/>
            <person name="Brainard M.S."/>
        </authorList>
    </citation>
    <scope>NUCLEOTIDE SEQUENCE [LARGE SCALE GENOMIC DNA]</scope>
    <source>
        <strain evidence="5">White83orange57</strain>
    </source>
</reference>
<evidence type="ECO:0000259" key="4">
    <source>
        <dbReference type="PROSITE" id="PS50878"/>
    </source>
</evidence>
<dbReference type="Gene3D" id="3.10.10.10">
    <property type="entry name" value="HIV Type 1 Reverse Transcriptase, subunit A, domain 1"/>
    <property type="match status" value="1"/>
</dbReference>
<name>A0A218UVZ0_9PASE</name>
<dbReference type="EC" id="3.1.26.4" evidence="2"/>
<evidence type="ECO:0000313" key="6">
    <source>
        <dbReference type="Proteomes" id="UP000197619"/>
    </source>
</evidence>
<comment type="caution">
    <text evidence="5">The sequence shown here is derived from an EMBL/GenBank/DDBJ whole genome shotgun (WGS) entry which is preliminary data.</text>
</comment>
<feature type="domain" description="Reverse transcriptase" evidence="4">
    <location>
        <begin position="1"/>
        <end position="181"/>
    </location>
</feature>
<dbReference type="InterPro" id="IPR043502">
    <property type="entry name" value="DNA/RNA_pol_sf"/>
</dbReference>
<feature type="region of interest" description="Disordered" evidence="3">
    <location>
        <begin position="473"/>
        <end position="513"/>
    </location>
</feature>
<comment type="similarity">
    <text evidence="1">Belongs to the beta type-B retroviral polymerase family. HERV class-II K(HML-2) pol subfamily.</text>
</comment>
<evidence type="ECO:0000256" key="2">
    <source>
        <dbReference type="ARBA" id="ARBA00012180"/>
    </source>
</evidence>
<accession>A0A218UVZ0</accession>
<dbReference type="PANTHER" id="PTHR33064">
    <property type="entry name" value="POL PROTEIN"/>
    <property type="match status" value="1"/>
</dbReference>
<dbReference type="Pfam" id="PF00078">
    <property type="entry name" value="RVT_1"/>
    <property type="match status" value="1"/>
</dbReference>
<evidence type="ECO:0000256" key="3">
    <source>
        <dbReference type="SAM" id="MobiDB-lite"/>
    </source>
</evidence>
<evidence type="ECO:0000256" key="1">
    <source>
        <dbReference type="ARBA" id="ARBA00010879"/>
    </source>
</evidence>
<evidence type="ECO:0000313" key="5">
    <source>
        <dbReference type="EMBL" id="OWK57600.1"/>
    </source>
</evidence>
<dbReference type="InterPro" id="IPR000477">
    <property type="entry name" value="RT_dom"/>
</dbReference>
<gene>
    <name evidence="5" type="primary">POL_10</name>
    <name evidence="5" type="ORF">RLOC_00002740</name>
</gene>
<dbReference type="Pfam" id="PF17919">
    <property type="entry name" value="RT_RNaseH_2"/>
    <property type="match status" value="1"/>
</dbReference>
<protein>
    <recommendedName>
        <fullName evidence="2">ribonuclease H</fullName>
        <ecNumber evidence="2">3.1.26.4</ecNumber>
    </recommendedName>
</protein>
<dbReference type="InterPro" id="IPR041577">
    <property type="entry name" value="RT_RNaseH_2"/>
</dbReference>
<sequence>MSPHNTPILAVRKAEGKYRLVQDLREVNKRTIARHPTVPDPYTLLNKIPYYHAWFTVVDLKDAFWACPLATECRDWFAFQWENIEGNRRMQLRWTRLPQGFCDSPNLFGQTLEKILEAFTSEEGVQVLQYVDDLLISGKDQERVRRTSIRLLNYLGEIGLKVSRNKLQFMESQVTYLGHIIGPGYKKLSPERISGIVSLPAPKTKRDIRKLLGLFGYCKLWIDSYTQKVKFLYDKLVLPDLLEWTEKDDEKLGGLKQALISAPVLGLPDLKREFHLFVNIDEGIAHGVLAQEWAGSKKPIAYLSKLLDPVARGWPTCLQAIAATALIVEEAQKLTFQGKTKVYTPHDIKGTLSQGAHKWLSDARILKYEIVLMNSDNLELTTAKVINPAQFLSGEPASGFEHYCVDVISLQTKSYRPKQARCDAKGQWEERPVSSWMSPGTQQGCGGGDMAQDNLMSTETGFRPLGTVEGASSCQASCPLPSPSPAEPSARQGGISLATNVPSEPAMDQTHAKWAPQPPLPGAAWDCSRLQLKGHKNTTGLQGKHDSRIVLMTEEYSLSKGQSCHGRKALSKAVPVRQTFSWQTTSEGTVMAGFGESTRTHGLTPALSREQLCTCTCQELTLHPAQSSAQEFHSSTSAHSTNTKSPAHTLFPYQAHFALSSHALFM</sequence>
<dbReference type="InterPro" id="IPR051320">
    <property type="entry name" value="Viral_Replic_Matur_Polypro"/>
</dbReference>
<keyword evidence="6" id="KW-1185">Reference proteome</keyword>
<dbReference type="Proteomes" id="UP000197619">
    <property type="component" value="Unassembled WGS sequence"/>
</dbReference>
<feature type="region of interest" description="Disordered" evidence="3">
    <location>
        <begin position="431"/>
        <end position="450"/>
    </location>
</feature>
<dbReference type="Gene3D" id="3.10.20.370">
    <property type="match status" value="1"/>
</dbReference>
<dbReference type="AlphaFoldDB" id="A0A218UVZ0"/>
<dbReference type="SUPFAM" id="SSF56672">
    <property type="entry name" value="DNA/RNA polymerases"/>
    <property type="match status" value="1"/>
</dbReference>
<dbReference type="InterPro" id="IPR043128">
    <property type="entry name" value="Rev_trsase/Diguanyl_cyclase"/>
</dbReference>
<dbReference type="EMBL" id="MUZQ01000121">
    <property type="protein sequence ID" value="OWK57600.1"/>
    <property type="molecule type" value="Genomic_DNA"/>
</dbReference>
<proteinExistence type="inferred from homology"/>
<dbReference type="PANTHER" id="PTHR33064:SF37">
    <property type="entry name" value="RIBONUCLEASE H"/>
    <property type="match status" value="1"/>
</dbReference>